<evidence type="ECO:0000256" key="1">
    <source>
        <dbReference type="ARBA" id="ARBA00004236"/>
    </source>
</evidence>
<evidence type="ECO:0000256" key="10">
    <source>
        <dbReference type="SAM" id="Phobius"/>
    </source>
</evidence>
<keyword evidence="4 9" id="KW-0479">Metal-binding</keyword>
<feature type="transmembrane region" description="Helical" evidence="10">
    <location>
        <begin position="12"/>
        <end position="30"/>
    </location>
</feature>
<dbReference type="InterPro" id="IPR051459">
    <property type="entry name" value="Cytochrome_c-type_DH"/>
</dbReference>
<feature type="domain" description="Cytochrome c" evidence="11">
    <location>
        <begin position="195"/>
        <end position="302"/>
    </location>
</feature>
<keyword evidence="10" id="KW-0812">Transmembrane</keyword>
<keyword evidence="8 10" id="KW-0472">Membrane</keyword>
<dbReference type="PANTHER" id="PTHR35008">
    <property type="entry name" value="BLL4482 PROTEIN-RELATED"/>
    <property type="match status" value="1"/>
</dbReference>
<dbReference type="InterPro" id="IPR014353">
    <property type="entry name" value="Membr-bd_ADH_cyt_c"/>
</dbReference>
<comment type="subcellular location">
    <subcellularLocation>
        <location evidence="1">Cell membrane</location>
    </subcellularLocation>
</comment>
<dbReference type="RefSeq" id="WP_318627107.1">
    <property type="nucleotide sequence ID" value="NZ_CP135990.1"/>
</dbReference>
<dbReference type="PANTHER" id="PTHR35008:SF8">
    <property type="entry name" value="ALCOHOL DEHYDROGENASE CYTOCHROME C SUBUNIT"/>
    <property type="match status" value="1"/>
</dbReference>
<keyword evidence="3 9" id="KW-0349">Heme</keyword>
<gene>
    <name evidence="12" type="ORF">QS795_007300</name>
</gene>
<dbReference type="Proteomes" id="UP001302443">
    <property type="component" value="Chromosome"/>
</dbReference>
<dbReference type="Pfam" id="PF00034">
    <property type="entry name" value="Cytochrom_C"/>
    <property type="match status" value="1"/>
</dbReference>
<feature type="domain" description="Cytochrome c" evidence="11">
    <location>
        <begin position="50"/>
        <end position="153"/>
    </location>
</feature>
<evidence type="ECO:0000256" key="4">
    <source>
        <dbReference type="ARBA" id="ARBA00022723"/>
    </source>
</evidence>
<evidence type="ECO:0000256" key="2">
    <source>
        <dbReference type="ARBA" id="ARBA00022475"/>
    </source>
</evidence>
<keyword evidence="13" id="KW-1185">Reference proteome</keyword>
<evidence type="ECO:0000259" key="11">
    <source>
        <dbReference type="PROSITE" id="PS51007"/>
    </source>
</evidence>
<accession>A0ABZ0N6R7</accession>
<evidence type="ECO:0000256" key="6">
    <source>
        <dbReference type="ARBA" id="ARBA00022737"/>
    </source>
</evidence>
<evidence type="ECO:0000313" key="13">
    <source>
        <dbReference type="Proteomes" id="UP001302443"/>
    </source>
</evidence>
<evidence type="ECO:0000256" key="8">
    <source>
        <dbReference type="ARBA" id="ARBA00023136"/>
    </source>
</evidence>
<keyword evidence="2" id="KW-1003">Cell membrane</keyword>
<dbReference type="InterPro" id="IPR009056">
    <property type="entry name" value="Cyt_c-like_dom"/>
</dbReference>
<evidence type="ECO:0000256" key="9">
    <source>
        <dbReference type="PROSITE-ProRule" id="PRU00433"/>
    </source>
</evidence>
<proteinExistence type="predicted"/>
<dbReference type="EMBL" id="CP135990">
    <property type="protein sequence ID" value="WPA93556.1"/>
    <property type="molecule type" value="Genomic_DNA"/>
</dbReference>
<evidence type="ECO:0000256" key="3">
    <source>
        <dbReference type="ARBA" id="ARBA00022617"/>
    </source>
</evidence>
<keyword evidence="10" id="KW-1133">Transmembrane helix</keyword>
<evidence type="ECO:0000313" key="12">
    <source>
        <dbReference type="EMBL" id="WPA93556.1"/>
    </source>
</evidence>
<reference evidence="12 13" key="1">
    <citation type="submission" date="2023-09" db="EMBL/GenBank/DDBJ databases">
        <title>Genomic Revisitation and Reclassification of the Genus Providencia.</title>
        <authorList>
            <person name="Dong X."/>
        </authorList>
    </citation>
    <scope>NUCLEOTIDE SEQUENCE [LARGE SCALE GENOMIC DNA]</scope>
    <source>
        <strain evidence="12 13">D4759</strain>
    </source>
</reference>
<feature type="domain" description="Cytochrome c" evidence="11">
    <location>
        <begin position="329"/>
        <end position="419"/>
    </location>
</feature>
<keyword evidence="5" id="KW-0732">Signal</keyword>
<evidence type="ECO:0000256" key="7">
    <source>
        <dbReference type="ARBA" id="ARBA00023004"/>
    </source>
</evidence>
<dbReference type="SUPFAM" id="SSF46626">
    <property type="entry name" value="Cytochrome c"/>
    <property type="match status" value="3"/>
</dbReference>
<dbReference type="PROSITE" id="PS51007">
    <property type="entry name" value="CYTC"/>
    <property type="match status" value="3"/>
</dbReference>
<protein>
    <submittedName>
        <fullName evidence="12">Cytochrome c</fullName>
    </submittedName>
</protein>
<evidence type="ECO:0000256" key="5">
    <source>
        <dbReference type="ARBA" id="ARBA00022729"/>
    </source>
</evidence>
<keyword evidence="7 9" id="KW-0408">Iron</keyword>
<dbReference type="InterPro" id="IPR036909">
    <property type="entry name" value="Cyt_c-like_dom_sf"/>
</dbReference>
<dbReference type="Gene3D" id="1.10.760.10">
    <property type="entry name" value="Cytochrome c-like domain"/>
    <property type="match status" value="2"/>
</dbReference>
<dbReference type="PIRSF" id="PIRSF000018">
    <property type="entry name" value="Mb_ADH_cyt_c"/>
    <property type="match status" value="1"/>
</dbReference>
<organism evidence="12 13">
    <name type="scientific">Providencia zhijiangensis</name>
    <dbReference type="NCBI Taxonomy" id="3053982"/>
    <lineage>
        <taxon>Bacteria</taxon>
        <taxon>Pseudomonadati</taxon>
        <taxon>Pseudomonadota</taxon>
        <taxon>Gammaproteobacteria</taxon>
        <taxon>Enterobacterales</taxon>
        <taxon>Morganellaceae</taxon>
        <taxon>Providencia</taxon>
    </lineage>
</organism>
<keyword evidence="6" id="KW-0677">Repeat</keyword>
<sequence length="440" mass="47410">MAKSSSLRKSIYIIILLFIILMLTILFGAFRTSSIGPDLDKPLTSEEAAKLLPRGQELATAGDCFGCHSLPEGPLAAGGRAIGTPFGTIYSTNITPDKQFGIGNYTRADFHRALKDGIGKERGNLYPAMPFVFTHMTTSDDIDALYAYVMSLPPINVPNKENTGVFVLPVRPFMNFWTLLNFPKQNAPHDPQRSAEWNRGAYIVEGLAHCGACHSPRNLMMGVEFSRSLQGGEEAGLAIPDITAEALSKHGYDTASLRQFLLTGNAPQGSAFADMSTVTHFSTSQMNKSDVNDMAIYLMTDKQGKILGAEASPAPLPEANSPEVGDVSQIMETGRLMYMSTCAGCHGITGEGVPNGIPALKGNAILAMNSPETFISVVLTGIPTTTFPNGQRMYAMPSFADDLTPQEMADLISWARAEWGGQGKPVTAEQVEKLKKAAQY</sequence>
<name>A0ABZ0N6R7_9GAMM</name>